<dbReference type="GO" id="GO:0051920">
    <property type="term" value="F:peroxiredoxin activity"/>
    <property type="evidence" value="ECO:0007669"/>
    <property type="project" value="InterPro"/>
</dbReference>
<dbReference type="Gene3D" id="1.20.1290.10">
    <property type="entry name" value="AhpD-like"/>
    <property type="match status" value="1"/>
</dbReference>
<dbReference type="NCBIfam" id="TIGR00778">
    <property type="entry name" value="ahpD_dom"/>
    <property type="match status" value="1"/>
</dbReference>
<sequence>MAHITLANYKNMSKSVKEKADQTMKKTGNLGEIFQLLALSDDVFFATDNMASKYLLKETLLPYSTKQRIAILVSLDNGCKMCVGVHKQLARVLGMNEAEIEEIALGIDALSCSNAEKALLHFAIRASKKDNYKILKEDIDLIKAQGYSEEEIFEAVCVVAYFNYINTLSNTFGLGE</sequence>
<dbReference type="PANTHER" id="PTHR35446:SF2">
    <property type="entry name" value="CARBOXYMUCONOLACTONE DECARBOXYLASE-LIKE DOMAIN-CONTAINING PROTEIN"/>
    <property type="match status" value="1"/>
</dbReference>
<evidence type="ECO:0000259" key="1">
    <source>
        <dbReference type="Pfam" id="PF02627"/>
    </source>
</evidence>
<dbReference type="Pfam" id="PF02627">
    <property type="entry name" value="CMD"/>
    <property type="match status" value="1"/>
</dbReference>
<gene>
    <name evidence="2" type="ORF">HELGO_WM2207</name>
</gene>
<evidence type="ECO:0000313" key="2">
    <source>
        <dbReference type="EMBL" id="CAA6803090.1"/>
    </source>
</evidence>
<dbReference type="EMBL" id="CACVAX010000006">
    <property type="protein sequence ID" value="CAA6803090.1"/>
    <property type="molecule type" value="Genomic_DNA"/>
</dbReference>
<organism evidence="2">
    <name type="scientific">uncultured Sulfurovum sp</name>
    <dbReference type="NCBI Taxonomy" id="269237"/>
    <lineage>
        <taxon>Bacteria</taxon>
        <taxon>Pseudomonadati</taxon>
        <taxon>Campylobacterota</taxon>
        <taxon>Epsilonproteobacteria</taxon>
        <taxon>Campylobacterales</taxon>
        <taxon>Sulfurovaceae</taxon>
        <taxon>Sulfurovum</taxon>
        <taxon>environmental samples</taxon>
    </lineage>
</organism>
<dbReference type="AlphaFoldDB" id="A0A6S6S0V7"/>
<proteinExistence type="predicted"/>
<dbReference type="InterPro" id="IPR003779">
    <property type="entry name" value="CMD-like"/>
</dbReference>
<dbReference type="PANTHER" id="PTHR35446">
    <property type="entry name" value="SI:CH211-175M2.5"/>
    <property type="match status" value="1"/>
</dbReference>
<dbReference type="SUPFAM" id="SSF69118">
    <property type="entry name" value="AhpD-like"/>
    <property type="match status" value="1"/>
</dbReference>
<feature type="domain" description="Carboxymuconolactone decarboxylase-like" evidence="1">
    <location>
        <begin position="54"/>
        <end position="123"/>
    </location>
</feature>
<accession>A0A6S6S0V7</accession>
<protein>
    <submittedName>
        <fullName evidence="2">Alkyl hydroperoxide reductase AhpD</fullName>
    </submittedName>
</protein>
<dbReference type="InterPro" id="IPR004675">
    <property type="entry name" value="AhpD_core"/>
</dbReference>
<name>A0A6S6S0V7_9BACT</name>
<dbReference type="InterPro" id="IPR029032">
    <property type="entry name" value="AhpD-like"/>
</dbReference>
<reference evidence="2" key="1">
    <citation type="submission" date="2020-01" db="EMBL/GenBank/DDBJ databases">
        <authorList>
            <person name="Meier V. D."/>
            <person name="Meier V D."/>
        </authorList>
    </citation>
    <scope>NUCLEOTIDE SEQUENCE</scope>
    <source>
        <strain evidence="2">HLG_WM_MAG_04</strain>
    </source>
</reference>